<dbReference type="EMBL" id="LT985210">
    <property type="protein sequence ID" value="SPD89378.1"/>
    <property type="molecule type" value="Genomic_DNA"/>
</dbReference>
<protein>
    <submittedName>
        <fullName evidence="3">Putative membrane protein</fullName>
    </submittedName>
</protein>
<evidence type="ECO:0000313" key="2">
    <source>
        <dbReference type="EMBL" id="SPD89280.1"/>
    </source>
</evidence>
<evidence type="ECO:0000313" key="8">
    <source>
        <dbReference type="EMBL" id="SPD89378.1"/>
    </source>
</evidence>
<keyword evidence="3" id="KW-0614">Plasmid</keyword>
<dbReference type="EMBL" id="LT985210">
    <property type="protein sequence ID" value="SPD89331.1"/>
    <property type="molecule type" value="Genomic_DNA"/>
</dbReference>
<sequence length="41" mass="4688">MAGVFGFALQNLINHLLYLFIADRARATRTMFIVQTNQSPF</sequence>
<dbReference type="EMBL" id="LT985210">
    <property type="protein sequence ID" value="SPD89343.1"/>
    <property type="molecule type" value="Genomic_DNA"/>
</dbReference>
<dbReference type="AlphaFoldDB" id="A0A330JWQ8"/>
<proteinExistence type="predicted"/>
<dbReference type="EMBL" id="LT985210">
    <property type="protein sequence ID" value="SPD89276.1"/>
    <property type="molecule type" value="Genomic_DNA"/>
</dbReference>
<evidence type="ECO:0000313" key="6">
    <source>
        <dbReference type="EMBL" id="SPD89343.1"/>
    </source>
</evidence>
<organism evidence="3 9">
    <name type="scientific">Pseudomonas syringae pv. cerasicola</name>
    <dbReference type="NCBI Taxonomy" id="264451"/>
    <lineage>
        <taxon>Bacteria</taxon>
        <taxon>Pseudomonadati</taxon>
        <taxon>Pseudomonadota</taxon>
        <taxon>Gammaproteobacteria</taxon>
        <taxon>Pseudomonadales</taxon>
        <taxon>Pseudomonadaceae</taxon>
        <taxon>Pseudomonas</taxon>
        <taxon>Pseudomonas syringae</taxon>
    </lineage>
</organism>
<dbReference type="EMBL" id="LT985210">
    <property type="protein sequence ID" value="SPD89328.1"/>
    <property type="molecule type" value="Genomic_DNA"/>
</dbReference>
<evidence type="ECO:0000313" key="7">
    <source>
        <dbReference type="EMBL" id="SPD89365.1"/>
    </source>
</evidence>
<evidence type="ECO:0000313" key="3">
    <source>
        <dbReference type="EMBL" id="SPD89288.1"/>
    </source>
</evidence>
<dbReference type="EMBL" id="LT985210">
    <property type="protein sequence ID" value="SPD89280.1"/>
    <property type="molecule type" value="Genomic_DNA"/>
</dbReference>
<gene>
    <name evidence="1" type="ORF">PSCFBP6110_P100001</name>
    <name evidence="2" type="ORF">PSCFBP6110_P100005</name>
    <name evidence="3" type="ORF">PSCFBP6110_P100013</name>
    <name evidence="4" type="ORF">PSCFBP6110_P100053</name>
    <name evidence="5" type="ORF">PSCFBP6110_P100056</name>
    <name evidence="6" type="ORF">PSCFBP6110_P100068</name>
    <name evidence="7" type="ORF">PSCFBP6110_P100090</name>
    <name evidence="8" type="ORF">PSCFBP6110_P100103</name>
</gene>
<dbReference type="EMBL" id="LT985210">
    <property type="protein sequence ID" value="SPD89365.1"/>
    <property type="molecule type" value="Genomic_DNA"/>
</dbReference>
<evidence type="ECO:0000313" key="5">
    <source>
        <dbReference type="EMBL" id="SPD89331.1"/>
    </source>
</evidence>
<accession>A0A330JWQ8</accession>
<dbReference type="Proteomes" id="UP000305348">
    <property type="component" value="Plasmid PP1"/>
</dbReference>
<geneLocation type="plasmid" evidence="3">
    <name>PP1</name>
</geneLocation>
<name>A0A330JWQ8_PSESX</name>
<reference evidence="3" key="1">
    <citation type="submission" date="2018-02" db="EMBL/GenBank/DDBJ databases">
        <authorList>
            <person name="Cohen D.B."/>
            <person name="Kent A.D."/>
        </authorList>
    </citation>
    <scope>NUCLEOTIDE SEQUENCE</scope>
    <source>
        <strain evidence="3">CFBP 6110</strain>
    </source>
</reference>
<dbReference type="EMBL" id="LT985210">
    <property type="protein sequence ID" value="SPD89288.1"/>
    <property type="molecule type" value="Genomic_DNA"/>
</dbReference>
<evidence type="ECO:0000313" key="9">
    <source>
        <dbReference type="Proteomes" id="UP000305348"/>
    </source>
</evidence>
<evidence type="ECO:0000313" key="4">
    <source>
        <dbReference type="EMBL" id="SPD89328.1"/>
    </source>
</evidence>
<evidence type="ECO:0000313" key="1">
    <source>
        <dbReference type="EMBL" id="SPD89276.1"/>
    </source>
</evidence>
<reference evidence="9" key="2">
    <citation type="submission" date="2018-02" db="EMBL/GenBank/DDBJ databases">
        <authorList>
            <person name="Blom J."/>
        </authorList>
    </citation>
    <scope>NUCLEOTIDE SEQUENCE [LARGE SCALE GENOMIC DNA]</scope>
    <source>
        <strain evidence="9">CFBP 6110</strain>
        <plasmid evidence="9">pp1</plasmid>
    </source>
</reference>